<comment type="caution">
    <text evidence="10">The sequence shown here is derived from an EMBL/GenBank/DDBJ whole genome shotgun (WGS) entry which is preliminary data.</text>
</comment>
<dbReference type="Gene3D" id="3.40.1710.10">
    <property type="entry name" value="abc type-2 transporter like domain"/>
    <property type="match status" value="1"/>
</dbReference>
<proteinExistence type="inferred from homology"/>
<keyword evidence="7 8" id="KW-0472">Membrane</keyword>
<dbReference type="RefSeq" id="WP_345489722.1">
    <property type="nucleotide sequence ID" value="NZ_BAABHY010000001.1"/>
</dbReference>
<keyword evidence="5 8" id="KW-0812">Transmembrane</keyword>
<evidence type="ECO:0000256" key="1">
    <source>
        <dbReference type="ARBA" id="ARBA00004651"/>
    </source>
</evidence>
<keyword evidence="4" id="KW-1003">Cell membrane</keyword>
<evidence type="ECO:0000256" key="6">
    <source>
        <dbReference type="ARBA" id="ARBA00022989"/>
    </source>
</evidence>
<dbReference type="InterPro" id="IPR013525">
    <property type="entry name" value="ABC2_TM"/>
</dbReference>
<evidence type="ECO:0000313" key="10">
    <source>
        <dbReference type="EMBL" id="GAA5108721.1"/>
    </source>
</evidence>
<gene>
    <name evidence="10" type="ORF">GCM10023211_11320</name>
</gene>
<feature type="transmembrane region" description="Helical" evidence="8">
    <location>
        <begin position="226"/>
        <end position="250"/>
    </location>
</feature>
<organism evidence="10 11">
    <name type="scientific">Orbus sasakiae</name>
    <dbReference type="NCBI Taxonomy" id="1078475"/>
    <lineage>
        <taxon>Bacteria</taxon>
        <taxon>Pseudomonadati</taxon>
        <taxon>Pseudomonadota</taxon>
        <taxon>Gammaproteobacteria</taxon>
        <taxon>Orbales</taxon>
        <taxon>Orbaceae</taxon>
        <taxon>Orbus</taxon>
    </lineage>
</organism>
<dbReference type="Proteomes" id="UP001500171">
    <property type="component" value="Unassembled WGS sequence"/>
</dbReference>
<evidence type="ECO:0000259" key="9">
    <source>
        <dbReference type="PROSITE" id="PS51012"/>
    </source>
</evidence>
<name>A0ABP9N6W7_9GAMM</name>
<feature type="transmembrane region" description="Helical" evidence="8">
    <location>
        <begin position="256"/>
        <end position="278"/>
    </location>
</feature>
<reference evidence="11" key="1">
    <citation type="journal article" date="2019" name="Int. J. Syst. Evol. Microbiol.">
        <title>The Global Catalogue of Microorganisms (GCM) 10K type strain sequencing project: providing services to taxonomists for standard genome sequencing and annotation.</title>
        <authorList>
            <consortium name="The Broad Institute Genomics Platform"/>
            <consortium name="The Broad Institute Genome Sequencing Center for Infectious Disease"/>
            <person name="Wu L."/>
            <person name="Ma J."/>
        </authorList>
    </citation>
    <scope>NUCLEOTIDE SEQUENCE [LARGE SCALE GENOMIC DNA]</scope>
    <source>
        <strain evidence="11">JCM 18050</strain>
    </source>
</reference>
<feature type="domain" description="ABC transmembrane type-2" evidence="9">
    <location>
        <begin position="118"/>
        <end position="370"/>
    </location>
</feature>
<feature type="transmembrane region" description="Helical" evidence="8">
    <location>
        <begin position="285"/>
        <end position="306"/>
    </location>
</feature>
<comment type="subcellular location">
    <subcellularLocation>
        <location evidence="1">Cell membrane</location>
        <topology evidence="1">Multi-pass membrane protein</topology>
    </subcellularLocation>
</comment>
<evidence type="ECO:0000256" key="2">
    <source>
        <dbReference type="ARBA" id="ARBA00007783"/>
    </source>
</evidence>
<dbReference type="PANTHER" id="PTHR30294:SF29">
    <property type="entry name" value="MULTIDRUG ABC TRANSPORTER PERMEASE YBHS-RELATED"/>
    <property type="match status" value="1"/>
</dbReference>
<evidence type="ECO:0000256" key="4">
    <source>
        <dbReference type="ARBA" id="ARBA00022475"/>
    </source>
</evidence>
<dbReference type="PANTHER" id="PTHR30294">
    <property type="entry name" value="MEMBRANE COMPONENT OF ABC TRANSPORTER YHHJ-RELATED"/>
    <property type="match status" value="1"/>
</dbReference>
<feature type="transmembrane region" description="Helical" evidence="8">
    <location>
        <begin position="26"/>
        <end position="44"/>
    </location>
</feature>
<evidence type="ECO:0000256" key="3">
    <source>
        <dbReference type="ARBA" id="ARBA00022448"/>
    </source>
</evidence>
<protein>
    <submittedName>
        <fullName evidence="10">ABC transporter permease</fullName>
    </submittedName>
</protein>
<keyword evidence="6 8" id="KW-1133">Transmembrane helix</keyword>
<dbReference type="InterPro" id="IPR051449">
    <property type="entry name" value="ABC-2_transporter_component"/>
</dbReference>
<keyword evidence="11" id="KW-1185">Reference proteome</keyword>
<dbReference type="InterPro" id="IPR047817">
    <property type="entry name" value="ABC2_TM_bact-type"/>
</dbReference>
<evidence type="ECO:0000313" key="11">
    <source>
        <dbReference type="Proteomes" id="UP001500171"/>
    </source>
</evidence>
<feature type="transmembrane region" description="Helical" evidence="8">
    <location>
        <begin position="177"/>
        <end position="200"/>
    </location>
</feature>
<accession>A0ABP9N6W7</accession>
<dbReference type="Pfam" id="PF12698">
    <property type="entry name" value="ABC2_membrane_3"/>
    <property type="match status" value="1"/>
</dbReference>
<sequence length="372" mass="41385">MAFSFHRTFTLCKKETLQIIRDPSSLLIAVIIPLMLLFIFGYGINLDSNKIRVGVLVEQQSQSANDFVQVLNGSPYIIPIIATHRAELEDKINRGEIRGILIIPINFAQKMQDNQATIQLITDGSEPNIANFVQGYLLGAWQIWREQQSQDNASPALAGIDIETRYWYNAAAISQHYILPGAITIIMTVIGSILTSLVIAREWERGTMEALLSTPMTKLELLISKLLPYYLLGIVALGICLVVTVFIMQVPFRGSLALLFIISSLFLLTILSMGLLISTLTRNQFNAAMFAINMAFLPAVMLSGFVFEIDSMPAIVQLVTYIIPARYYVTSMQTLFLAGDILPILAINAGFLLAFMIVLLTMTIKKTKLNLE</sequence>
<feature type="transmembrane region" description="Helical" evidence="8">
    <location>
        <begin position="341"/>
        <end position="364"/>
    </location>
</feature>
<dbReference type="EMBL" id="BAABHY010000001">
    <property type="protein sequence ID" value="GAA5108721.1"/>
    <property type="molecule type" value="Genomic_DNA"/>
</dbReference>
<comment type="similarity">
    <text evidence="2">Belongs to the ABC-2 integral membrane protein family.</text>
</comment>
<evidence type="ECO:0000256" key="5">
    <source>
        <dbReference type="ARBA" id="ARBA00022692"/>
    </source>
</evidence>
<dbReference type="PROSITE" id="PS51012">
    <property type="entry name" value="ABC_TM2"/>
    <property type="match status" value="1"/>
</dbReference>
<keyword evidence="3" id="KW-0813">Transport</keyword>
<evidence type="ECO:0000256" key="7">
    <source>
        <dbReference type="ARBA" id="ARBA00023136"/>
    </source>
</evidence>
<evidence type="ECO:0000256" key="8">
    <source>
        <dbReference type="SAM" id="Phobius"/>
    </source>
</evidence>